<evidence type="ECO:0000256" key="2">
    <source>
        <dbReference type="ARBA" id="ARBA00022645"/>
    </source>
</evidence>
<dbReference type="Pfam" id="PF17676">
    <property type="entry name" value="Peptidase_S66C"/>
    <property type="match status" value="1"/>
</dbReference>
<feature type="active site" description="Nucleophile" evidence="6">
    <location>
        <position position="109"/>
    </location>
</feature>
<dbReference type="RefSeq" id="WP_213168527.1">
    <property type="nucleotide sequence ID" value="NZ_CP058559.1"/>
</dbReference>
<keyword evidence="10" id="KW-1185">Reference proteome</keyword>
<evidence type="ECO:0000256" key="4">
    <source>
        <dbReference type="ARBA" id="ARBA00022801"/>
    </source>
</evidence>
<protein>
    <submittedName>
        <fullName evidence="9">LD-carboxypeptidase</fullName>
    </submittedName>
</protein>
<dbReference type="Gene3D" id="3.40.50.10740">
    <property type="entry name" value="Class I glutamine amidotransferase-like"/>
    <property type="match status" value="1"/>
</dbReference>
<dbReference type="AlphaFoldDB" id="A0A7G9W7J3"/>
<name>A0A7G9W7J3_ALKCA</name>
<gene>
    <name evidence="9" type="ORF">HYG86_07575</name>
</gene>
<dbReference type="Proteomes" id="UP000516160">
    <property type="component" value="Chromosome"/>
</dbReference>
<dbReference type="SUPFAM" id="SSF141986">
    <property type="entry name" value="LD-carboxypeptidase A C-terminal domain-like"/>
    <property type="match status" value="1"/>
</dbReference>
<dbReference type="GO" id="GO:0006508">
    <property type="term" value="P:proteolysis"/>
    <property type="evidence" value="ECO:0007669"/>
    <property type="project" value="UniProtKB-KW"/>
</dbReference>
<dbReference type="GO" id="GO:0004180">
    <property type="term" value="F:carboxypeptidase activity"/>
    <property type="evidence" value="ECO:0007669"/>
    <property type="project" value="UniProtKB-KW"/>
</dbReference>
<dbReference type="InterPro" id="IPR040921">
    <property type="entry name" value="Peptidase_S66C"/>
</dbReference>
<feature type="active site" description="Charge relay system" evidence="6">
    <location>
        <position position="209"/>
    </location>
</feature>
<sequence>MIKPKKLEYGNTIGVVATSSPADREKVLRAKGELERLSFKVKLMPSCFEVHGYLSGSDQLRADDLNSLFADKDVDGIICLRGGYGSTKILGKVDFDLIKANPKVFVGYSDITALHISMNQFSNLVTFHGPMLAADMPTGLDEFSKTELLRAITDPSPMGPINNPVGIKIHTLVGGKATGIIAGGNLALIAATMGTPYEIDTKDKLLFLEEIGEEPYRVDRMLTQLALAGKFDDAAGIILGDWNNCEASKHKVSLTLMEVFREIIVPFNKPTIFDLKAGHCNPKVTLPFGVKATLYADAGQLTIEEGATL</sequence>
<evidence type="ECO:0000256" key="5">
    <source>
        <dbReference type="ARBA" id="ARBA00022825"/>
    </source>
</evidence>
<evidence type="ECO:0000259" key="8">
    <source>
        <dbReference type="Pfam" id="PF17676"/>
    </source>
</evidence>
<dbReference type="Pfam" id="PF02016">
    <property type="entry name" value="Peptidase_S66"/>
    <property type="match status" value="1"/>
</dbReference>
<evidence type="ECO:0000256" key="3">
    <source>
        <dbReference type="ARBA" id="ARBA00022670"/>
    </source>
</evidence>
<feature type="domain" description="LD-carboxypeptidase N-terminal" evidence="7">
    <location>
        <begin position="13"/>
        <end position="129"/>
    </location>
</feature>
<keyword evidence="2 9" id="KW-0121">Carboxypeptidase</keyword>
<evidence type="ECO:0000313" key="9">
    <source>
        <dbReference type="EMBL" id="QNO14655.1"/>
    </source>
</evidence>
<dbReference type="InterPro" id="IPR003507">
    <property type="entry name" value="S66_fam"/>
</dbReference>
<dbReference type="SUPFAM" id="SSF52317">
    <property type="entry name" value="Class I glutamine amidotransferase-like"/>
    <property type="match status" value="1"/>
</dbReference>
<evidence type="ECO:0000259" key="7">
    <source>
        <dbReference type="Pfam" id="PF02016"/>
    </source>
</evidence>
<dbReference type="InterPro" id="IPR029062">
    <property type="entry name" value="Class_I_gatase-like"/>
</dbReference>
<dbReference type="PANTHER" id="PTHR30237">
    <property type="entry name" value="MURAMOYLTETRAPEPTIDE CARBOXYPEPTIDASE"/>
    <property type="match status" value="1"/>
</dbReference>
<dbReference type="PANTHER" id="PTHR30237:SF2">
    <property type="entry name" value="MUREIN TETRAPEPTIDE CARBOXYPEPTIDASE"/>
    <property type="match status" value="1"/>
</dbReference>
<dbReference type="EMBL" id="CP058559">
    <property type="protein sequence ID" value="QNO14655.1"/>
    <property type="molecule type" value="Genomic_DNA"/>
</dbReference>
<reference evidence="9 10" key="1">
    <citation type="submission" date="2020-07" db="EMBL/GenBank/DDBJ databases">
        <title>Alkalicella. sp. LB2 genome.</title>
        <authorList>
            <person name="Postec A."/>
            <person name="Quemeneur M."/>
        </authorList>
    </citation>
    <scope>NUCLEOTIDE SEQUENCE [LARGE SCALE GENOMIC DNA]</scope>
    <source>
        <strain evidence="9 10">LB2</strain>
    </source>
</reference>
<keyword evidence="4" id="KW-0378">Hydrolase</keyword>
<keyword evidence="3" id="KW-0645">Protease</keyword>
<comment type="similarity">
    <text evidence="1">Belongs to the peptidase S66 family.</text>
</comment>
<accession>A0A7G9W7J3</accession>
<keyword evidence="5" id="KW-0720">Serine protease</keyword>
<dbReference type="PIRSF" id="PIRSF028757">
    <property type="entry name" value="LD-carboxypeptidase"/>
    <property type="match status" value="1"/>
</dbReference>
<proteinExistence type="inferred from homology"/>
<dbReference type="CDD" id="cd07025">
    <property type="entry name" value="Peptidase_S66"/>
    <property type="match status" value="1"/>
</dbReference>
<feature type="active site" description="Charge relay system" evidence="6">
    <location>
        <position position="279"/>
    </location>
</feature>
<dbReference type="InterPro" id="IPR027461">
    <property type="entry name" value="Carboxypeptidase_A_C_sf"/>
</dbReference>
<organism evidence="9 10">
    <name type="scientific">Alkalicella caledoniensis</name>
    <dbReference type="NCBI Taxonomy" id="2731377"/>
    <lineage>
        <taxon>Bacteria</taxon>
        <taxon>Bacillati</taxon>
        <taxon>Bacillota</taxon>
        <taxon>Clostridia</taxon>
        <taxon>Eubacteriales</taxon>
        <taxon>Proteinivoracaceae</taxon>
        <taxon>Alkalicella</taxon>
    </lineage>
</organism>
<evidence type="ECO:0000256" key="6">
    <source>
        <dbReference type="PIRSR" id="PIRSR028757-1"/>
    </source>
</evidence>
<evidence type="ECO:0000313" key="10">
    <source>
        <dbReference type="Proteomes" id="UP000516160"/>
    </source>
</evidence>
<feature type="domain" description="LD-carboxypeptidase C-terminal" evidence="8">
    <location>
        <begin position="178"/>
        <end position="294"/>
    </location>
</feature>
<dbReference type="Gene3D" id="3.50.30.60">
    <property type="entry name" value="LD-carboxypeptidase A C-terminal domain-like"/>
    <property type="match status" value="1"/>
</dbReference>
<dbReference type="InterPro" id="IPR027478">
    <property type="entry name" value="LdcA_N"/>
</dbReference>
<dbReference type="InterPro" id="IPR040449">
    <property type="entry name" value="Peptidase_S66_N"/>
</dbReference>
<dbReference type="KEGG" id="acae:HYG86_07575"/>
<evidence type="ECO:0000256" key="1">
    <source>
        <dbReference type="ARBA" id="ARBA00010233"/>
    </source>
</evidence>
<dbReference type="GO" id="GO:0008236">
    <property type="term" value="F:serine-type peptidase activity"/>
    <property type="evidence" value="ECO:0007669"/>
    <property type="project" value="UniProtKB-KW"/>
</dbReference>